<proteinExistence type="predicted"/>
<dbReference type="EMBL" id="JAAPAO010000124">
    <property type="protein sequence ID" value="KAF4671934.1"/>
    <property type="molecule type" value="Genomic_DNA"/>
</dbReference>
<gene>
    <name evidence="1" type="ORF">FOL47_001088</name>
</gene>
<reference evidence="1 2" key="1">
    <citation type="submission" date="2020-04" db="EMBL/GenBank/DDBJ databases">
        <title>Perkinsus chesapeaki whole genome sequence.</title>
        <authorList>
            <person name="Bogema D.R."/>
        </authorList>
    </citation>
    <scope>NUCLEOTIDE SEQUENCE [LARGE SCALE GENOMIC DNA]</scope>
    <source>
        <strain evidence="1">ATCC PRA-425</strain>
    </source>
</reference>
<evidence type="ECO:0000313" key="2">
    <source>
        <dbReference type="Proteomes" id="UP000591131"/>
    </source>
</evidence>
<dbReference type="OrthoDB" id="423163at2759"/>
<dbReference type="Proteomes" id="UP000591131">
    <property type="component" value="Unassembled WGS sequence"/>
</dbReference>
<accession>A0A7J6MKC3</accession>
<keyword evidence="2" id="KW-1185">Reference proteome</keyword>
<sequence>MDYCNTFDTFVPPSIAPLSPISTASSWGRSSSTTSDLYTPSLYQSADPLSLSLLDTESSSVRFFRDEEALVHEVLELLPSLRHLMVAIHAKDISSPPTMNFLTSRLPSALQSLFVLAPAASSDAPKVDALRIAVAVLVLPDVEDVAKVCVSGALGPLVTVTSFDSPVLPQVEVDTELLKNVPVGATRKSSPQRYYKPVEQQHHHVEEGAPINDLLSIDDIYTTNTGSTGVCAVLTLTDVKNLLPPTEEECCSRVLLVKRCHRLGSRCSTKIKSYFDNLLGKKDAVEHVLMLPLKSRCPSKCGRPVPPKTGFVVFREPCDAMVARSVGSDQVVNGNAIIKVETYDGF</sequence>
<evidence type="ECO:0000313" key="1">
    <source>
        <dbReference type="EMBL" id="KAF4671934.1"/>
    </source>
</evidence>
<organism evidence="1 2">
    <name type="scientific">Perkinsus chesapeaki</name>
    <name type="common">Clam parasite</name>
    <name type="synonym">Perkinsus andrewsi</name>
    <dbReference type="NCBI Taxonomy" id="330153"/>
    <lineage>
        <taxon>Eukaryota</taxon>
        <taxon>Sar</taxon>
        <taxon>Alveolata</taxon>
        <taxon>Perkinsozoa</taxon>
        <taxon>Perkinsea</taxon>
        <taxon>Perkinsida</taxon>
        <taxon>Perkinsidae</taxon>
        <taxon>Perkinsus</taxon>
    </lineage>
</organism>
<name>A0A7J6MKC3_PERCH</name>
<protein>
    <submittedName>
        <fullName evidence="1">Uncharacterized protein</fullName>
    </submittedName>
</protein>
<comment type="caution">
    <text evidence="1">The sequence shown here is derived from an EMBL/GenBank/DDBJ whole genome shotgun (WGS) entry which is preliminary data.</text>
</comment>
<dbReference type="AlphaFoldDB" id="A0A7J6MKC3"/>